<sequence length="976" mass="109224">MSMGNIQKMGYTIRQKIDICLMAEANPEMTQADLANWAKKKYHTIKPPSQTTISRILSKKNELIALKEHEFKLIRRRKPSNVLLREILTEWISQSVWDGIPITIPIIQNSATTLWKILPVNSKEGNGEFSHKWCNHFLGKMNVNLSNLDNELVKPSKIWNLATERLQLKSYLKSFNLKDIFVLDDFFLYYKLPLDQKYVKDEYYHDPANATTNDSRILQNKNGVTVLLTTNADGSEKLEPLLIGHYQNMVCFEGKPITKITKKYELSYKTNKKAWLTSIQLSDWLSTLDKRLSIAGRDIVLILDDAPSHRVVNMKLDFIKLVFVHNPNIDNKAALVDTNLLTSQRQRFLPMDLGIFREFKILYRLQQYLLSISLQSKLRPPSKILELDQHSISLVDVMIMIKNAWSNVSVEIIRNSFINTDIIDLEEYTKQQFDGSGDDKITNIGNHKSYWGDSINDASDSNDSEGNTHSAASLSQNTATDFKNSEYKLMQIIKKLNVHEPWEIDMLTNLGVEDKFLSYQTPTEMVDACIVEEYEPNNNNTKGSTRNGSERSKLLKKDSKPVVNAAGFVDQRQINNPPPPPPAAAAQVDPVPEPQPPVKDNDVDDIMIKDLNFGNSKNDPIMESYDSYLSNWVPESNDFKFNFDSDQGNAADFNLFNYGDDKPVFDLATLDTANNLYGFNASKDANFGFQGLPSHVDPPSVSLNPATAPQYNQHVNRYTANSLYSDPIKKGNMSSIITIPDNSRSFGVLYSKKRKVSSLENDNPNPPSLFSSPRNPESLGKSDSFNSASNYPVGGPFNNSKNSSTVSSPQNFSDINKPSSELTPRNPLSQMTSHTSFGTTTTGDYSNINNGTLSMTPQGKASLLLAVVNAANNGEFRLSESCINELVSQLYNQVSIVQQQTDQNPQMMGSGGNDGNMDLSGLSQYLAQSLELSGGNHAYANSATSINNNNINNNNINNNNNNGNNINDNSSSGMNF</sequence>
<dbReference type="PANTHER" id="PTHR19303:SF73">
    <property type="entry name" value="PROTEIN PDC2"/>
    <property type="match status" value="1"/>
</dbReference>
<dbReference type="GO" id="GO:0005634">
    <property type="term" value="C:nucleus"/>
    <property type="evidence" value="ECO:0007669"/>
    <property type="project" value="TreeGrafter"/>
</dbReference>
<dbReference type="AlphaFoldDB" id="A0AAV5QVL6"/>
<evidence type="ECO:0000256" key="1">
    <source>
        <dbReference type="ARBA" id="ARBA00023125"/>
    </source>
</evidence>
<dbReference type="InterPro" id="IPR004875">
    <property type="entry name" value="DDE_SF_endonuclease_dom"/>
</dbReference>
<feature type="region of interest" description="Disordered" evidence="2">
    <location>
        <begin position="757"/>
        <end position="844"/>
    </location>
</feature>
<feature type="compositionally biased region" description="Polar residues" evidence="2">
    <location>
        <begin position="536"/>
        <end position="547"/>
    </location>
</feature>
<feature type="compositionally biased region" description="Low complexity" evidence="2">
    <location>
        <begin position="832"/>
        <end position="843"/>
    </location>
</feature>
<dbReference type="Proteomes" id="UP001360560">
    <property type="component" value="Unassembled WGS sequence"/>
</dbReference>
<dbReference type="EMBL" id="BTFZ01000020">
    <property type="protein sequence ID" value="GMM38564.1"/>
    <property type="molecule type" value="Genomic_DNA"/>
</dbReference>
<keyword evidence="1" id="KW-0238">DNA-binding</keyword>
<feature type="region of interest" description="Disordered" evidence="2">
    <location>
        <begin position="571"/>
        <end position="602"/>
    </location>
</feature>
<organism evidence="4 5">
    <name type="scientific">Saccharomycopsis crataegensis</name>
    <dbReference type="NCBI Taxonomy" id="43959"/>
    <lineage>
        <taxon>Eukaryota</taxon>
        <taxon>Fungi</taxon>
        <taxon>Dikarya</taxon>
        <taxon>Ascomycota</taxon>
        <taxon>Saccharomycotina</taxon>
        <taxon>Saccharomycetes</taxon>
        <taxon>Saccharomycopsidaceae</taxon>
        <taxon>Saccharomycopsis</taxon>
    </lineage>
</organism>
<feature type="compositionally biased region" description="Basic and acidic residues" evidence="2">
    <location>
        <begin position="548"/>
        <end position="559"/>
    </location>
</feature>
<feature type="compositionally biased region" description="Polar residues" evidence="2">
    <location>
        <begin position="797"/>
        <end position="831"/>
    </location>
</feature>
<evidence type="ECO:0000313" key="4">
    <source>
        <dbReference type="EMBL" id="GMM38564.1"/>
    </source>
</evidence>
<feature type="region of interest" description="Disordered" evidence="2">
    <location>
        <begin position="955"/>
        <end position="976"/>
    </location>
</feature>
<dbReference type="Gene3D" id="1.10.10.60">
    <property type="entry name" value="Homeodomain-like"/>
    <property type="match status" value="2"/>
</dbReference>
<keyword evidence="5" id="KW-1185">Reference proteome</keyword>
<name>A0AAV5QVL6_9ASCO</name>
<comment type="caution">
    <text evidence="4">The sequence shown here is derived from an EMBL/GenBank/DDBJ whole genome shotgun (WGS) entry which is preliminary data.</text>
</comment>
<dbReference type="Pfam" id="PF03221">
    <property type="entry name" value="HTH_Tnp_Tc5"/>
    <property type="match status" value="1"/>
</dbReference>
<protein>
    <submittedName>
        <fullName evidence="4">Pdc2 protein</fullName>
    </submittedName>
</protein>
<dbReference type="GO" id="GO:0003677">
    <property type="term" value="F:DNA binding"/>
    <property type="evidence" value="ECO:0007669"/>
    <property type="project" value="UniProtKB-KW"/>
</dbReference>
<dbReference type="RefSeq" id="XP_064855559.1">
    <property type="nucleotide sequence ID" value="XM_064999487.1"/>
</dbReference>
<proteinExistence type="predicted"/>
<dbReference type="SUPFAM" id="SSF46689">
    <property type="entry name" value="Homeodomain-like"/>
    <property type="match status" value="1"/>
</dbReference>
<feature type="compositionally biased region" description="Polar residues" evidence="2">
    <location>
        <begin position="758"/>
        <end position="790"/>
    </location>
</feature>
<evidence type="ECO:0000259" key="3">
    <source>
        <dbReference type="PROSITE" id="PS51253"/>
    </source>
</evidence>
<evidence type="ECO:0000256" key="2">
    <source>
        <dbReference type="SAM" id="MobiDB-lite"/>
    </source>
</evidence>
<gene>
    <name evidence="4" type="ORF">DASC09_059030</name>
</gene>
<dbReference type="InterPro" id="IPR006600">
    <property type="entry name" value="HTH_CenpB_DNA-bd_dom"/>
</dbReference>
<feature type="region of interest" description="Disordered" evidence="2">
    <location>
        <begin position="535"/>
        <end position="559"/>
    </location>
</feature>
<feature type="compositionally biased region" description="Low complexity" evidence="2">
    <location>
        <begin position="955"/>
        <end position="969"/>
    </location>
</feature>
<feature type="region of interest" description="Disordered" evidence="2">
    <location>
        <begin position="455"/>
        <end position="477"/>
    </location>
</feature>
<dbReference type="InterPro" id="IPR050863">
    <property type="entry name" value="CenT-Element_Derived"/>
</dbReference>
<evidence type="ECO:0000313" key="5">
    <source>
        <dbReference type="Proteomes" id="UP001360560"/>
    </source>
</evidence>
<accession>A0AAV5QVL6</accession>
<dbReference type="GeneID" id="90076552"/>
<reference evidence="4 5" key="1">
    <citation type="journal article" date="2023" name="Elife">
        <title>Identification of key yeast species and microbe-microbe interactions impacting larval growth of Drosophila in the wild.</title>
        <authorList>
            <person name="Mure A."/>
            <person name="Sugiura Y."/>
            <person name="Maeda R."/>
            <person name="Honda K."/>
            <person name="Sakurai N."/>
            <person name="Takahashi Y."/>
            <person name="Watada M."/>
            <person name="Katoh T."/>
            <person name="Gotoh A."/>
            <person name="Gotoh Y."/>
            <person name="Taniguchi I."/>
            <person name="Nakamura K."/>
            <person name="Hayashi T."/>
            <person name="Katayama T."/>
            <person name="Uemura T."/>
            <person name="Hattori Y."/>
        </authorList>
    </citation>
    <scope>NUCLEOTIDE SEQUENCE [LARGE SCALE GENOMIC DNA]</scope>
    <source>
        <strain evidence="4 5">SC-9</strain>
    </source>
</reference>
<dbReference type="PROSITE" id="PS51253">
    <property type="entry name" value="HTH_CENPB"/>
    <property type="match status" value="1"/>
</dbReference>
<dbReference type="SMART" id="SM00674">
    <property type="entry name" value="CENPB"/>
    <property type="match status" value="1"/>
</dbReference>
<feature type="domain" description="HTH CENPB-type" evidence="3">
    <location>
        <begin position="72"/>
        <end position="147"/>
    </location>
</feature>
<dbReference type="Pfam" id="PF03184">
    <property type="entry name" value="DDE_1"/>
    <property type="match status" value="1"/>
</dbReference>
<dbReference type="InterPro" id="IPR009057">
    <property type="entry name" value="Homeodomain-like_sf"/>
</dbReference>
<feature type="compositionally biased region" description="Polar residues" evidence="2">
    <location>
        <begin position="465"/>
        <end position="477"/>
    </location>
</feature>
<dbReference type="PANTHER" id="PTHR19303">
    <property type="entry name" value="TRANSPOSON"/>
    <property type="match status" value="1"/>
</dbReference>